<feature type="compositionally biased region" description="Basic and acidic residues" evidence="1">
    <location>
        <begin position="80"/>
        <end position="95"/>
    </location>
</feature>
<feature type="compositionally biased region" description="Basic residues" evidence="1">
    <location>
        <begin position="68"/>
        <end position="79"/>
    </location>
</feature>
<evidence type="ECO:0000256" key="1">
    <source>
        <dbReference type="SAM" id="MobiDB-lite"/>
    </source>
</evidence>
<reference evidence="2 3" key="1">
    <citation type="journal article" date="2023" name="G3 (Bethesda)">
        <title>A chromosome-length genome assembly and annotation of blackberry (Rubus argutus, cv. 'Hillquist').</title>
        <authorList>
            <person name="Bruna T."/>
            <person name="Aryal R."/>
            <person name="Dudchenko O."/>
            <person name="Sargent D.J."/>
            <person name="Mead D."/>
            <person name="Buti M."/>
            <person name="Cavallini A."/>
            <person name="Hytonen T."/>
            <person name="Andres J."/>
            <person name="Pham M."/>
            <person name="Weisz D."/>
            <person name="Mascagni F."/>
            <person name="Usai G."/>
            <person name="Natali L."/>
            <person name="Bassil N."/>
            <person name="Fernandez G.E."/>
            <person name="Lomsadze A."/>
            <person name="Armour M."/>
            <person name="Olukolu B."/>
            <person name="Poorten T."/>
            <person name="Britton C."/>
            <person name="Davik J."/>
            <person name="Ashrafi H."/>
            <person name="Aiden E.L."/>
            <person name="Borodovsky M."/>
            <person name="Worthington M."/>
        </authorList>
    </citation>
    <scope>NUCLEOTIDE SEQUENCE [LARGE SCALE GENOMIC DNA]</scope>
    <source>
        <strain evidence="2">PI 553951</strain>
    </source>
</reference>
<evidence type="ECO:0000313" key="2">
    <source>
        <dbReference type="EMBL" id="KAK9919899.1"/>
    </source>
</evidence>
<accession>A0AAW1W5A0</accession>
<dbReference type="Proteomes" id="UP001457282">
    <property type="component" value="Unassembled WGS sequence"/>
</dbReference>
<dbReference type="AlphaFoldDB" id="A0AAW1W5A0"/>
<sequence length="168" mass="18747">MSLPPPPASILSTQDRTTIDLPHQFALPQLRARALTHHRSQTIVGRKIAALPLLVTTSRALSLSERNKQKKKEKKQRSRERKDSGQREEKKEPEAKPSCGFPSAIVTAKPELSSRRRAQTSPDLTSTSAVLPCPCSANRPSASFLSSCRPPRALCRPICREEEREEMK</sequence>
<feature type="region of interest" description="Disordered" evidence="1">
    <location>
        <begin position="60"/>
        <end position="132"/>
    </location>
</feature>
<keyword evidence="3" id="KW-1185">Reference proteome</keyword>
<feature type="compositionally biased region" description="Polar residues" evidence="1">
    <location>
        <begin position="119"/>
        <end position="129"/>
    </location>
</feature>
<comment type="caution">
    <text evidence="2">The sequence shown here is derived from an EMBL/GenBank/DDBJ whole genome shotgun (WGS) entry which is preliminary data.</text>
</comment>
<protein>
    <submittedName>
        <fullName evidence="2">Uncharacterized protein</fullName>
    </submittedName>
</protein>
<proteinExistence type="predicted"/>
<gene>
    <name evidence="2" type="ORF">M0R45_028473</name>
</gene>
<evidence type="ECO:0000313" key="3">
    <source>
        <dbReference type="Proteomes" id="UP001457282"/>
    </source>
</evidence>
<dbReference type="EMBL" id="JBEDUW010000006">
    <property type="protein sequence ID" value="KAK9919899.1"/>
    <property type="molecule type" value="Genomic_DNA"/>
</dbReference>
<organism evidence="2 3">
    <name type="scientific">Rubus argutus</name>
    <name type="common">Southern blackberry</name>
    <dbReference type="NCBI Taxonomy" id="59490"/>
    <lineage>
        <taxon>Eukaryota</taxon>
        <taxon>Viridiplantae</taxon>
        <taxon>Streptophyta</taxon>
        <taxon>Embryophyta</taxon>
        <taxon>Tracheophyta</taxon>
        <taxon>Spermatophyta</taxon>
        <taxon>Magnoliopsida</taxon>
        <taxon>eudicotyledons</taxon>
        <taxon>Gunneridae</taxon>
        <taxon>Pentapetalae</taxon>
        <taxon>rosids</taxon>
        <taxon>fabids</taxon>
        <taxon>Rosales</taxon>
        <taxon>Rosaceae</taxon>
        <taxon>Rosoideae</taxon>
        <taxon>Rosoideae incertae sedis</taxon>
        <taxon>Rubus</taxon>
    </lineage>
</organism>
<name>A0AAW1W5A0_RUBAR</name>